<keyword evidence="1" id="KW-0472">Membrane</keyword>
<dbReference type="EMBL" id="JAGQLL010000019">
    <property type="protein sequence ID" value="MCA9379939.1"/>
    <property type="molecule type" value="Genomic_DNA"/>
</dbReference>
<feature type="transmembrane region" description="Helical" evidence="1">
    <location>
        <begin position="120"/>
        <end position="143"/>
    </location>
</feature>
<feature type="chain" id="PRO_5036693680" evidence="2">
    <location>
        <begin position="22"/>
        <end position="234"/>
    </location>
</feature>
<evidence type="ECO:0000256" key="1">
    <source>
        <dbReference type="SAM" id="Phobius"/>
    </source>
</evidence>
<evidence type="ECO:0000256" key="2">
    <source>
        <dbReference type="SAM" id="SignalP"/>
    </source>
</evidence>
<keyword evidence="1" id="KW-0812">Transmembrane</keyword>
<organism evidence="3 4">
    <name type="scientific">Candidatus Dojkabacteria bacterium</name>
    <dbReference type="NCBI Taxonomy" id="2099670"/>
    <lineage>
        <taxon>Bacteria</taxon>
        <taxon>Candidatus Dojkabacteria</taxon>
    </lineage>
</organism>
<evidence type="ECO:0000313" key="4">
    <source>
        <dbReference type="Proteomes" id="UP000745577"/>
    </source>
</evidence>
<protein>
    <submittedName>
        <fullName evidence="3">Uncharacterized protein</fullName>
    </submittedName>
</protein>
<reference evidence="3" key="1">
    <citation type="submission" date="2020-04" db="EMBL/GenBank/DDBJ databases">
        <authorList>
            <person name="Zhang T."/>
        </authorList>
    </citation>
    <scope>NUCLEOTIDE SEQUENCE</scope>
    <source>
        <strain evidence="3">HKST-UBA15</strain>
    </source>
</reference>
<keyword evidence="2" id="KW-0732">Signal</keyword>
<reference evidence="3" key="2">
    <citation type="journal article" date="2021" name="Microbiome">
        <title>Successional dynamics and alternative stable states in a saline activated sludge microbial community over 9 years.</title>
        <authorList>
            <person name="Wang Y."/>
            <person name="Ye J."/>
            <person name="Ju F."/>
            <person name="Liu L."/>
            <person name="Boyd J.A."/>
            <person name="Deng Y."/>
            <person name="Parks D.H."/>
            <person name="Jiang X."/>
            <person name="Yin X."/>
            <person name="Woodcroft B.J."/>
            <person name="Tyson G.W."/>
            <person name="Hugenholtz P."/>
            <person name="Polz M.F."/>
            <person name="Zhang T."/>
        </authorList>
    </citation>
    <scope>NUCLEOTIDE SEQUENCE</scope>
    <source>
        <strain evidence="3">HKST-UBA15</strain>
    </source>
</reference>
<evidence type="ECO:0000313" key="3">
    <source>
        <dbReference type="EMBL" id="MCA9379939.1"/>
    </source>
</evidence>
<dbReference type="Proteomes" id="UP000745577">
    <property type="component" value="Unassembled WGS sequence"/>
</dbReference>
<comment type="caution">
    <text evidence="3">The sequence shown here is derived from an EMBL/GenBank/DDBJ whole genome shotgun (WGS) entry which is preliminary data.</text>
</comment>
<feature type="transmembrane region" description="Helical" evidence="1">
    <location>
        <begin position="164"/>
        <end position="187"/>
    </location>
</feature>
<keyword evidence="1" id="KW-1133">Transmembrane helix</keyword>
<gene>
    <name evidence="3" type="ORF">KC675_02040</name>
</gene>
<proteinExistence type="predicted"/>
<feature type="signal peptide" evidence="2">
    <location>
        <begin position="1"/>
        <end position="21"/>
    </location>
</feature>
<dbReference type="AlphaFoldDB" id="A0A955L0A5"/>
<name>A0A955L0A5_9BACT</name>
<sequence length="234" mass="25446">MKKLVILTIFLFFGFVSVVEAQDPTDLVLDVRCNYFQNLDYSTRKPFCNTFCEYSCVNLGKHCSYGSTTDCSITDGALQSYYVTTTNVGRAFDIFGVELCPDASTRPPDDPYCMINLVRLGFYGVISILIFILVLMALWVVWVRSTAADSPEKVEKAATIAKNAIIGAVITFLFIAIVQVVSLLVGLTGNIFDIAIVPQPKMLGIGDPCGTGYVQCPLGTICIDKGAGEICSNP</sequence>
<accession>A0A955L0A5</accession>